<keyword evidence="3 5" id="KW-1133">Transmembrane helix</keyword>
<evidence type="ECO:0000256" key="2">
    <source>
        <dbReference type="ARBA" id="ARBA00022692"/>
    </source>
</evidence>
<feature type="transmembrane region" description="Helical" evidence="5">
    <location>
        <begin position="57"/>
        <end position="81"/>
    </location>
</feature>
<comment type="subcellular location">
    <subcellularLocation>
        <location evidence="1">Endomembrane system</location>
        <topology evidence="1">Multi-pass membrane protein</topology>
    </subcellularLocation>
</comment>
<dbReference type="eggNOG" id="ENOG502SW4A">
    <property type="taxonomic scope" value="Eukaryota"/>
</dbReference>
<reference evidence="8" key="1">
    <citation type="journal article" date="2006" name="PLoS Biol.">
        <title>Macronuclear genome sequence of the ciliate Tetrahymena thermophila, a model eukaryote.</title>
        <authorList>
            <person name="Eisen J.A."/>
            <person name="Coyne R.S."/>
            <person name="Wu M."/>
            <person name="Wu D."/>
            <person name="Thiagarajan M."/>
            <person name="Wortman J.R."/>
            <person name="Badger J.H."/>
            <person name="Ren Q."/>
            <person name="Amedeo P."/>
            <person name="Jones K.M."/>
            <person name="Tallon L.J."/>
            <person name="Delcher A.L."/>
            <person name="Salzberg S.L."/>
            <person name="Silva J.C."/>
            <person name="Haas B.J."/>
            <person name="Majoros W.H."/>
            <person name="Farzad M."/>
            <person name="Carlton J.M."/>
            <person name="Smith R.K. Jr."/>
            <person name="Garg J."/>
            <person name="Pearlman R.E."/>
            <person name="Karrer K.M."/>
            <person name="Sun L."/>
            <person name="Manning G."/>
            <person name="Elde N.C."/>
            <person name="Turkewitz A.P."/>
            <person name="Asai D.J."/>
            <person name="Wilkes D.E."/>
            <person name="Wang Y."/>
            <person name="Cai H."/>
            <person name="Collins K."/>
            <person name="Stewart B.A."/>
            <person name="Lee S.R."/>
            <person name="Wilamowska K."/>
            <person name="Weinberg Z."/>
            <person name="Ruzzo W.L."/>
            <person name="Wloga D."/>
            <person name="Gaertig J."/>
            <person name="Frankel J."/>
            <person name="Tsao C.-C."/>
            <person name="Gorovsky M.A."/>
            <person name="Keeling P.J."/>
            <person name="Waller R.F."/>
            <person name="Patron N.J."/>
            <person name="Cherry J.M."/>
            <person name="Stover N.A."/>
            <person name="Krieger C.J."/>
            <person name="del Toro C."/>
            <person name="Ryder H.F."/>
            <person name="Williamson S.C."/>
            <person name="Barbeau R.A."/>
            <person name="Hamilton E.P."/>
            <person name="Orias E."/>
        </authorList>
    </citation>
    <scope>NUCLEOTIDE SEQUENCE [LARGE SCALE GENOMIC DNA]</scope>
    <source>
        <strain evidence="8">SB210</strain>
    </source>
</reference>
<name>I7ME78_TETTS</name>
<dbReference type="HOGENOM" id="CLU_961333_0_0_1"/>
<evidence type="ECO:0000259" key="6">
    <source>
        <dbReference type="Pfam" id="PF10277"/>
    </source>
</evidence>
<evidence type="ECO:0000256" key="3">
    <source>
        <dbReference type="ARBA" id="ARBA00022989"/>
    </source>
</evidence>
<feature type="transmembrane region" description="Helical" evidence="5">
    <location>
        <begin position="162"/>
        <end position="185"/>
    </location>
</feature>
<dbReference type="InParanoid" id="I7ME78"/>
<dbReference type="PANTHER" id="PTHR21324:SF2">
    <property type="entry name" value="EG:22E5.9 PROTEIN"/>
    <property type="match status" value="1"/>
</dbReference>
<dbReference type="Proteomes" id="UP000009168">
    <property type="component" value="Unassembled WGS sequence"/>
</dbReference>
<dbReference type="InterPro" id="IPR019402">
    <property type="entry name" value="CWH43_N"/>
</dbReference>
<sequence>MKRQLGTFPFWVLPVIAMLVSAFGILASYTIAVKLGHVNPFPNTDITHAAIKYPEYIIFRAFLMVGAILIAIVMLIVSWWFQLQAEKANVTPSGLNFIGKGGVSAGFLLCLSTASISDGGDMDWIPHIIGATGFFITIVFVIGVCTENYVKIYKANPRFIPFYSFVIKIILQAIILIFVGLYLYAQIGKNAPDWLGNAVEWILTLLVILYIGTFAIDLSNVEGLVSYDHDEANQTEDMQNKETSSSECKCVSQNKEDKQIQLRNTQDSEGEFYVEMPSYQNINQPLNQKI</sequence>
<dbReference type="KEGG" id="tet:TTHERM_00266720"/>
<organism evidence="7 8">
    <name type="scientific">Tetrahymena thermophila (strain SB210)</name>
    <dbReference type="NCBI Taxonomy" id="312017"/>
    <lineage>
        <taxon>Eukaryota</taxon>
        <taxon>Sar</taxon>
        <taxon>Alveolata</taxon>
        <taxon>Ciliophora</taxon>
        <taxon>Intramacronucleata</taxon>
        <taxon>Oligohymenophorea</taxon>
        <taxon>Hymenostomatida</taxon>
        <taxon>Tetrahymenina</taxon>
        <taxon>Tetrahymenidae</taxon>
        <taxon>Tetrahymena</taxon>
    </lineage>
</organism>
<evidence type="ECO:0000313" key="8">
    <source>
        <dbReference type="Proteomes" id="UP000009168"/>
    </source>
</evidence>
<keyword evidence="8" id="KW-1185">Reference proteome</keyword>
<feature type="transmembrane region" description="Helical" evidence="5">
    <location>
        <begin position="12"/>
        <end position="32"/>
    </location>
</feature>
<keyword evidence="2 5" id="KW-0812">Transmembrane</keyword>
<feature type="domain" description="CWH43-like N-terminal" evidence="6">
    <location>
        <begin position="9"/>
        <end position="220"/>
    </location>
</feature>
<feature type="transmembrane region" description="Helical" evidence="5">
    <location>
        <begin position="128"/>
        <end position="150"/>
    </location>
</feature>
<dbReference type="OMA" id="ANQTEDM"/>
<dbReference type="GeneID" id="7834419"/>
<dbReference type="GO" id="GO:0012505">
    <property type="term" value="C:endomembrane system"/>
    <property type="evidence" value="ECO:0007669"/>
    <property type="project" value="UniProtKB-SubCell"/>
</dbReference>
<dbReference type="AlphaFoldDB" id="I7ME78"/>
<dbReference type="RefSeq" id="XP_001015906.1">
    <property type="nucleotide sequence ID" value="XM_001015906.3"/>
</dbReference>
<dbReference type="Pfam" id="PF10277">
    <property type="entry name" value="Frag1"/>
    <property type="match status" value="1"/>
</dbReference>
<evidence type="ECO:0000256" key="4">
    <source>
        <dbReference type="ARBA" id="ARBA00023136"/>
    </source>
</evidence>
<feature type="transmembrane region" description="Helical" evidence="5">
    <location>
        <begin position="93"/>
        <end position="116"/>
    </location>
</feature>
<proteinExistence type="predicted"/>
<dbReference type="EMBL" id="GG662703">
    <property type="protein sequence ID" value="EAR95661.1"/>
    <property type="molecule type" value="Genomic_DNA"/>
</dbReference>
<evidence type="ECO:0000256" key="5">
    <source>
        <dbReference type="SAM" id="Phobius"/>
    </source>
</evidence>
<evidence type="ECO:0000256" key="1">
    <source>
        <dbReference type="ARBA" id="ARBA00004127"/>
    </source>
</evidence>
<protein>
    <submittedName>
        <fullName evidence="7">Frag1/DRAM/Sfk1 family protein</fullName>
    </submittedName>
</protein>
<accession>I7ME78</accession>
<evidence type="ECO:0000313" key="7">
    <source>
        <dbReference type="EMBL" id="EAR95661.1"/>
    </source>
</evidence>
<dbReference type="PANTHER" id="PTHR21324">
    <property type="entry name" value="FASTING-INDUCIBLE INTEGRAL MEMBRANE PROTEIN TM6P1-RELATED"/>
    <property type="match status" value="1"/>
</dbReference>
<dbReference type="InterPro" id="IPR050911">
    <property type="entry name" value="DRAM/TMEM150_Autophagy_Mod"/>
</dbReference>
<gene>
    <name evidence="7" type="ORF">TTHERM_00266720</name>
</gene>
<feature type="transmembrane region" description="Helical" evidence="5">
    <location>
        <begin position="197"/>
        <end position="216"/>
    </location>
</feature>
<keyword evidence="4 5" id="KW-0472">Membrane</keyword>